<proteinExistence type="predicted"/>
<organism evidence="1 2">
    <name type="scientific">Capnocytophaga gingivalis</name>
    <dbReference type="NCBI Taxonomy" id="1017"/>
    <lineage>
        <taxon>Bacteria</taxon>
        <taxon>Pseudomonadati</taxon>
        <taxon>Bacteroidota</taxon>
        <taxon>Flavobacteriia</taxon>
        <taxon>Flavobacteriales</taxon>
        <taxon>Flavobacteriaceae</taxon>
        <taxon>Capnocytophaga</taxon>
    </lineage>
</organism>
<name>A0ABU5YBI6_9FLAO</name>
<gene>
    <name evidence="1" type="ORF">VJJ49_11530</name>
</gene>
<comment type="caution">
    <text evidence="1">The sequence shown here is derived from an EMBL/GenBank/DDBJ whole genome shotgun (WGS) entry which is preliminary data.</text>
</comment>
<evidence type="ECO:0000313" key="1">
    <source>
        <dbReference type="EMBL" id="MEB3041314.1"/>
    </source>
</evidence>
<dbReference type="RefSeq" id="WP_323979950.1">
    <property type="nucleotide sequence ID" value="NZ_JAYKBV010000018.1"/>
</dbReference>
<accession>A0ABU5YBI6</accession>
<evidence type="ECO:0000313" key="2">
    <source>
        <dbReference type="Proteomes" id="UP001324270"/>
    </source>
</evidence>
<protein>
    <submittedName>
        <fullName evidence="1">Uncharacterized protein</fullName>
    </submittedName>
</protein>
<keyword evidence="2" id="KW-1185">Reference proteome</keyword>
<dbReference type="Proteomes" id="UP001324270">
    <property type="component" value="Unassembled WGS sequence"/>
</dbReference>
<sequence>MNKKIKRTELDSYEVYILGLTILGENTEDEEKIDEDYFYDAFVSADIEIDFGSFKEIVCRLFPLIDVAKSPLTNKIYKGFSKDKEGFKEWLIKEEM</sequence>
<reference evidence="1 2" key="1">
    <citation type="submission" date="2023-12" db="EMBL/GenBank/DDBJ databases">
        <title>Genomic sequences of Capnocytophaga and Parvimonas strains.</title>
        <authorList>
            <person name="Watt R.M."/>
            <person name="Wang M."/>
            <person name="Yang T."/>
            <person name="Tong W.M."/>
        </authorList>
    </citation>
    <scope>NUCLEOTIDE SEQUENCE [LARGE SCALE GENOMIC DNA]</scope>
    <source>
        <strain evidence="1 2">CCUG 13156</strain>
    </source>
</reference>
<dbReference type="EMBL" id="JAYKBV010000018">
    <property type="protein sequence ID" value="MEB3041314.1"/>
    <property type="molecule type" value="Genomic_DNA"/>
</dbReference>